<evidence type="ECO:0000313" key="3">
    <source>
        <dbReference type="Proteomes" id="UP000535182"/>
    </source>
</evidence>
<accession>A0A9X0QIG7</accession>
<dbReference type="Gene3D" id="3.40.50.410">
    <property type="entry name" value="von Willebrand factor, type A domain"/>
    <property type="match status" value="1"/>
</dbReference>
<proteinExistence type="predicted"/>
<organism evidence="2 3">
    <name type="scientific">Tunturiibacter gelidiferens</name>
    <dbReference type="NCBI Taxonomy" id="3069689"/>
    <lineage>
        <taxon>Bacteria</taxon>
        <taxon>Pseudomonadati</taxon>
        <taxon>Acidobacteriota</taxon>
        <taxon>Terriglobia</taxon>
        <taxon>Terriglobales</taxon>
        <taxon>Acidobacteriaceae</taxon>
        <taxon>Tunturiibacter</taxon>
    </lineage>
</organism>
<sequence length="360" mass="39637">MAKESWFAFGRGTVTGFCAWAFLLWIAGSFAARAQDTDILTLHVYTNTIQIPVLVLGEDQRRIAPIAPDRFKVTFDGGPPFRASHVRLEGDDPISLAILLDMSGSELELSTKLENAIAELAPLSLRAKDHVSIYGLDCEFTQYASDMPADEERLKKSIHEALQAASDRRHVKHGSKCESQVHLWDALAFVTNQLSGLSGRRVILAVSDGQDKGSKHKWNEVRAFAQNSAVAVFGMRYVPWLSDDSPAMGNTMEDPFRSICELSGGLVFSTNRTDVAKRLQGFVAMVRGRYIVEFPRPRNSTKGQHQFVVTIDKSKAFIRSTGISVPLPDAKALADPTTVTPSDGNPAPEEGTRHILETPR</sequence>
<evidence type="ECO:0000313" key="2">
    <source>
        <dbReference type="EMBL" id="MBB5331082.1"/>
    </source>
</evidence>
<dbReference type="RefSeq" id="WP_260698496.1">
    <property type="nucleotide sequence ID" value="NZ_JACHEB010000013.1"/>
</dbReference>
<dbReference type="EMBL" id="JACHEB010000013">
    <property type="protein sequence ID" value="MBB5331082.1"/>
    <property type="molecule type" value="Genomic_DNA"/>
</dbReference>
<keyword evidence="3" id="KW-1185">Reference proteome</keyword>
<dbReference type="SUPFAM" id="SSF53300">
    <property type="entry name" value="vWA-like"/>
    <property type="match status" value="1"/>
</dbReference>
<dbReference type="AlphaFoldDB" id="A0A9X0QIG7"/>
<evidence type="ECO:0000256" key="1">
    <source>
        <dbReference type="SAM" id="MobiDB-lite"/>
    </source>
</evidence>
<feature type="compositionally biased region" description="Basic and acidic residues" evidence="1">
    <location>
        <begin position="350"/>
        <end position="360"/>
    </location>
</feature>
<protein>
    <submittedName>
        <fullName evidence="2">VWFA-related protein</fullName>
    </submittedName>
</protein>
<dbReference type="Proteomes" id="UP000535182">
    <property type="component" value="Unassembled WGS sequence"/>
</dbReference>
<comment type="caution">
    <text evidence="2">The sequence shown here is derived from an EMBL/GenBank/DDBJ whole genome shotgun (WGS) entry which is preliminary data.</text>
</comment>
<gene>
    <name evidence="2" type="ORF">HDF14_004720</name>
</gene>
<reference evidence="2 3" key="1">
    <citation type="submission" date="2020-08" db="EMBL/GenBank/DDBJ databases">
        <title>Genomic Encyclopedia of Type Strains, Phase IV (KMG-V): Genome sequencing to study the core and pangenomes of soil and plant-associated prokaryotes.</title>
        <authorList>
            <person name="Whitman W."/>
        </authorList>
    </citation>
    <scope>NUCLEOTIDE SEQUENCE [LARGE SCALE GENOMIC DNA]</scope>
    <source>
        <strain evidence="2 3">X5P2</strain>
    </source>
</reference>
<name>A0A9X0QIG7_9BACT</name>
<dbReference type="InterPro" id="IPR036465">
    <property type="entry name" value="vWFA_dom_sf"/>
</dbReference>
<feature type="region of interest" description="Disordered" evidence="1">
    <location>
        <begin position="328"/>
        <end position="360"/>
    </location>
</feature>